<proteinExistence type="inferred from homology"/>
<dbReference type="GO" id="GO:0005737">
    <property type="term" value="C:cytoplasm"/>
    <property type="evidence" value="ECO:0007669"/>
    <property type="project" value="TreeGrafter"/>
</dbReference>
<dbReference type="NCBIfam" id="TIGR00486">
    <property type="entry name" value="YbgI_SA1388"/>
    <property type="match status" value="1"/>
</dbReference>
<evidence type="ECO:0000256" key="5">
    <source>
        <dbReference type="PIRSR" id="PIRSR602678-1"/>
    </source>
</evidence>
<evidence type="ECO:0000256" key="1">
    <source>
        <dbReference type="ARBA" id="ARBA00006964"/>
    </source>
</evidence>
<accession>A0A2T5J0M6</accession>
<feature type="binding site" evidence="5">
    <location>
        <position position="64"/>
    </location>
    <ligand>
        <name>a divalent metal cation</name>
        <dbReference type="ChEBI" id="CHEBI:60240"/>
        <label>2</label>
    </ligand>
</feature>
<organism evidence="6 7">
    <name type="scientific">Agitococcus lubricus</name>
    <dbReference type="NCBI Taxonomy" id="1077255"/>
    <lineage>
        <taxon>Bacteria</taxon>
        <taxon>Pseudomonadati</taxon>
        <taxon>Pseudomonadota</taxon>
        <taxon>Gammaproteobacteria</taxon>
        <taxon>Moraxellales</taxon>
        <taxon>Moraxellaceae</taxon>
        <taxon>Agitococcus</taxon>
    </lineage>
</organism>
<dbReference type="AlphaFoldDB" id="A0A2T5J0M6"/>
<dbReference type="GO" id="GO:0046872">
    <property type="term" value="F:metal ion binding"/>
    <property type="evidence" value="ECO:0007669"/>
    <property type="project" value="UniProtKB-KW"/>
</dbReference>
<dbReference type="RefSeq" id="WP_107865411.1">
    <property type="nucleotide sequence ID" value="NZ_QAON01000005.1"/>
</dbReference>
<evidence type="ECO:0000256" key="3">
    <source>
        <dbReference type="ARBA" id="ARBA00022112"/>
    </source>
</evidence>
<dbReference type="OrthoDB" id="9792792at2"/>
<dbReference type="SUPFAM" id="SSF102705">
    <property type="entry name" value="NIF3 (NGG1p interacting factor 3)-like"/>
    <property type="match status" value="1"/>
</dbReference>
<protein>
    <recommendedName>
        <fullName evidence="3">GTP cyclohydrolase 1 type 2 homolog</fullName>
    </recommendedName>
</protein>
<evidence type="ECO:0000256" key="4">
    <source>
        <dbReference type="ARBA" id="ARBA00022723"/>
    </source>
</evidence>
<name>A0A2T5J0M6_9GAMM</name>
<dbReference type="Proteomes" id="UP000244223">
    <property type="component" value="Unassembled WGS sequence"/>
</dbReference>
<comment type="subunit">
    <text evidence="2">Homohexamer.</text>
</comment>
<evidence type="ECO:0000256" key="2">
    <source>
        <dbReference type="ARBA" id="ARBA00011643"/>
    </source>
</evidence>
<evidence type="ECO:0000313" key="7">
    <source>
        <dbReference type="Proteomes" id="UP000244223"/>
    </source>
</evidence>
<keyword evidence="4 5" id="KW-0479">Metal-binding</keyword>
<gene>
    <name evidence="6" type="ORF">C8N29_105228</name>
</gene>
<dbReference type="InterPro" id="IPR036069">
    <property type="entry name" value="DUF34/NIF3_sf"/>
</dbReference>
<dbReference type="Pfam" id="PF01784">
    <property type="entry name" value="DUF34_NIF3"/>
    <property type="match status" value="1"/>
</dbReference>
<feature type="binding site" evidence="5">
    <location>
        <position position="65"/>
    </location>
    <ligand>
        <name>a divalent metal cation</name>
        <dbReference type="ChEBI" id="CHEBI:60240"/>
        <label>1</label>
    </ligand>
</feature>
<feature type="binding site" evidence="5">
    <location>
        <position position="220"/>
    </location>
    <ligand>
        <name>a divalent metal cation</name>
        <dbReference type="ChEBI" id="CHEBI:60240"/>
        <label>1</label>
    </ligand>
</feature>
<comment type="similarity">
    <text evidence="1">Belongs to the GTP cyclohydrolase I type 2/NIF3 family.</text>
</comment>
<comment type="caution">
    <text evidence="6">The sequence shown here is derived from an EMBL/GenBank/DDBJ whole genome shotgun (WGS) entry which is preliminary data.</text>
</comment>
<dbReference type="InterPro" id="IPR002678">
    <property type="entry name" value="DUF34/NIF3"/>
</dbReference>
<dbReference type="Gene3D" id="3.40.1390.30">
    <property type="entry name" value="NIF3 (NGG1p interacting factor 3)-like"/>
    <property type="match status" value="2"/>
</dbReference>
<evidence type="ECO:0000313" key="6">
    <source>
        <dbReference type="EMBL" id="PTQ89899.1"/>
    </source>
</evidence>
<feature type="binding site" evidence="5">
    <location>
        <position position="102"/>
    </location>
    <ligand>
        <name>a divalent metal cation</name>
        <dbReference type="ChEBI" id="CHEBI:60240"/>
        <label>1</label>
    </ligand>
</feature>
<dbReference type="FunFam" id="3.40.1390.30:FF:000001">
    <property type="entry name" value="GTP cyclohydrolase 1 type 2"/>
    <property type="match status" value="1"/>
</dbReference>
<dbReference type="EMBL" id="QAON01000005">
    <property type="protein sequence ID" value="PTQ89899.1"/>
    <property type="molecule type" value="Genomic_DNA"/>
</dbReference>
<sequence>MASLTEIMQLLQSTLKPQLFNDYCPNGLQVEGRPHIKRLVTGVTACQALIDKAIELHADAILVHHGFFWKNENPCVVGMKKNRLQTLLKHDISVLAYHLPLDAHAELGNNAQLAQKLGLNMAEALYPDNPKQVGNIAVLAQAITVDALIGRCQQILGQTPLHIAGQATALRRIGFCTGAAQGFIEQAALMGCDAYISGEISEPTVHIAREMGIHYLAAGHHATERYGVQALGDFLAAKLGIEHIFVDIENPV</sequence>
<dbReference type="PANTHER" id="PTHR13799">
    <property type="entry name" value="NGG1 INTERACTING FACTOR 3"/>
    <property type="match status" value="1"/>
</dbReference>
<keyword evidence="7" id="KW-1185">Reference proteome</keyword>
<reference evidence="6 7" key="1">
    <citation type="submission" date="2018-04" db="EMBL/GenBank/DDBJ databases">
        <title>Genomic Encyclopedia of Archaeal and Bacterial Type Strains, Phase II (KMG-II): from individual species to whole genera.</title>
        <authorList>
            <person name="Goeker M."/>
        </authorList>
    </citation>
    <scope>NUCLEOTIDE SEQUENCE [LARGE SCALE GENOMIC DNA]</scope>
    <source>
        <strain evidence="6 7">DSM 5822</strain>
    </source>
</reference>
<feature type="binding site" evidence="5">
    <location>
        <position position="224"/>
    </location>
    <ligand>
        <name>a divalent metal cation</name>
        <dbReference type="ChEBI" id="CHEBI:60240"/>
        <label>1</label>
    </ligand>
</feature>
<dbReference type="PANTHER" id="PTHR13799:SF14">
    <property type="entry name" value="GTP CYCLOHYDROLASE 1 TYPE 2 HOMOLOG"/>
    <property type="match status" value="1"/>
</dbReference>